<evidence type="ECO:0000256" key="1">
    <source>
        <dbReference type="ARBA" id="ARBA00008857"/>
    </source>
</evidence>
<dbReference type="InterPro" id="IPR025166">
    <property type="entry name" value="Integrase_DNA_bind_dom"/>
</dbReference>
<evidence type="ECO:0000313" key="6">
    <source>
        <dbReference type="EMBL" id="MEO3990906.1"/>
    </source>
</evidence>
<dbReference type="Gene3D" id="3.30.160.390">
    <property type="entry name" value="Integrase, DNA-binding domain"/>
    <property type="match status" value="1"/>
</dbReference>
<keyword evidence="3 6" id="KW-0238">DNA-binding</keyword>
<reference evidence="6 7" key="1">
    <citation type="submission" date="2024-01" db="EMBL/GenBank/DDBJ databases">
        <title>Pseudocitrobacter sp. Endophytic strain Cyp-38L.</title>
        <authorList>
            <person name="Amer M.A."/>
            <person name="Hamed S.M."/>
        </authorList>
    </citation>
    <scope>NUCLEOTIDE SEQUENCE [LARGE SCALE GENOMIC DNA]</scope>
    <source>
        <strain evidence="6 7">Cyp38S</strain>
    </source>
</reference>
<evidence type="ECO:0000256" key="2">
    <source>
        <dbReference type="ARBA" id="ARBA00022908"/>
    </source>
</evidence>
<comment type="caution">
    <text evidence="6">The sequence shown here is derived from an EMBL/GenBank/DDBJ whole genome shotgun (WGS) entry which is preliminary data.</text>
</comment>
<feature type="domain" description="Phage integrase central" evidence="5">
    <location>
        <begin position="99"/>
        <end position="167"/>
    </location>
</feature>
<comment type="similarity">
    <text evidence="1">Belongs to the 'phage' integrase family.</text>
</comment>
<dbReference type="InterPro" id="IPR038488">
    <property type="entry name" value="Integrase_DNA-bd_sf"/>
</dbReference>
<dbReference type="InterPro" id="IPR053876">
    <property type="entry name" value="Phage_int_M"/>
</dbReference>
<accession>A0ABV0HKD4</accession>
<evidence type="ECO:0000259" key="4">
    <source>
        <dbReference type="Pfam" id="PF13356"/>
    </source>
</evidence>
<dbReference type="PANTHER" id="PTHR30629">
    <property type="entry name" value="PROPHAGE INTEGRASE"/>
    <property type="match status" value="1"/>
</dbReference>
<name>A0ABV0HKD4_9ENTR</name>
<evidence type="ECO:0000313" key="7">
    <source>
        <dbReference type="Proteomes" id="UP001444146"/>
    </source>
</evidence>
<keyword evidence="7" id="KW-1185">Reference proteome</keyword>
<keyword evidence="2" id="KW-0229">DNA integration</keyword>
<dbReference type="Pfam" id="PF13356">
    <property type="entry name" value="Arm-DNA-bind_3"/>
    <property type="match status" value="1"/>
</dbReference>
<feature type="domain" description="Integrase DNA-binding" evidence="4">
    <location>
        <begin position="3"/>
        <end position="86"/>
    </location>
</feature>
<dbReference type="InterPro" id="IPR010998">
    <property type="entry name" value="Integrase_recombinase_N"/>
</dbReference>
<evidence type="ECO:0000259" key="5">
    <source>
        <dbReference type="Pfam" id="PF22022"/>
    </source>
</evidence>
<sequence>MLAVKQIDAAKPTEKSYRLADAGGLFLFVPPSGKKVWRLRYRFDGKEKTLVIGPYPEISLVEARAKQSEAKMKLLSGVNPSEQKQAIKKQIKEENVDSFSVIFHEWHSHKSKVWSKGYADEMKSMFEDDILPIIGHMKMEEVEPMVLLQVIRRFEDRGAMECADKRQEKMWGSVQRCGSNWQG</sequence>
<dbReference type="EMBL" id="JAYMYY010000004">
    <property type="protein sequence ID" value="MEO3990906.1"/>
    <property type="molecule type" value="Genomic_DNA"/>
</dbReference>
<dbReference type="SUPFAM" id="SSF56349">
    <property type="entry name" value="DNA breaking-rejoining enzymes"/>
    <property type="match status" value="1"/>
</dbReference>
<dbReference type="RefSeq" id="WP_347795259.1">
    <property type="nucleotide sequence ID" value="NZ_JAYMYY010000004.1"/>
</dbReference>
<gene>
    <name evidence="6" type="ORF">VSR74_13925</name>
</gene>
<dbReference type="PANTHER" id="PTHR30629:SF2">
    <property type="entry name" value="PROPHAGE INTEGRASE INTS-RELATED"/>
    <property type="match status" value="1"/>
</dbReference>
<dbReference type="Pfam" id="PF22022">
    <property type="entry name" value="Phage_int_M"/>
    <property type="match status" value="1"/>
</dbReference>
<dbReference type="GO" id="GO:0003677">
    <property type="term" value="F:DNA binding"/>
    <property type="evidence" value="ECO:0007669"/>
    <property type="project" value="UniProtKB-KW"/>
</dbReference>
<organism evidence="6 7">
    <name type="scientific">Pseudocitrobacter cyperus</name>
    <dbReference type="NCBI Taxonomy" id="3112843"/>
    <lineage>
        <taxon>Bacteria</taxon>
        <taxon>Pseudomonadati</taxon>
        <taxon>Pseudomonadota</taxon>
        <taxon>Gammaproteobacteria</taxon>
        <taxon>Enterobacterales</taxon>
        <taxon>Enterobacteriaceae</taxon>
        <taxon>Pseudocitrobacter</taxon>
    </lineage>
</organism>
<proteinExistence type="inferred from homology"/>
<dbReference type="Proteomes" id="UP001444146">
    <property type="component" value="Unassembled WGS sequence"/>
</dbReference>
<evidence type="ECO:0000256" key="3">
    <source>
        <dbReference type="ARBA" id="ARBA00023125"/>
    </source>
</evidence>
<protein>
    <submittedName>
        <fullName evidence="6">Integrase arm-type DNA-binding domain-containing protein</fullName>
    </submittedName>
</protein>
<dbReference type="Gene3D" id="1.10.150.130">
    <property type="match status" value="1"/>
</dbReference>
<dbReference type="InterPro" id="IPR050808">
    <property type="entry name" value="Phage_Integrase"/>
</dbReference>
<dbReference type="InterPro" id="IPR011010">
    <property type="entry name" value="DNA_brk_join_enz"/>
</dbReference>